<feature type="compositionally biased region" description="Polar residues" evidence="11">
    <location>
        <begin position="661"/>
        <end position="673"/>
    </location>
</feature>
<dbReference type="SMART" id="SM00242">
    <property type="entry name" value="MYSc"/>
    <property type="match status" value="1"/>
</dbReference>
<dbReference type="Pfam" id="PF00063">
    <property type="entry name" value="Myosin_head"/>
    <property type="match status" value="2"/>
</dbReference>
<feature type="compositionally biased region" description="Polar residues" evidence="11">
    <location>
        <begin position="643"/>
        <end position="653"/>
    </location>
</feature>
<dbReference type="PANTHER" id="PTHR46184">
    <property type="entry name" value="UNCONVENTIONAL MYOSIN-IXB-LIKE PROTEIN"/>
    <property type="match status" value="1"/>
</dbReference>
<dbReference type="GO" id="GO:0005737">
    <property type="term" value="C:cytoplasm"/>
    <property type="evidence" value="ECO:0007669"/>
    <property type="project" value="UniProtKB-SubCell"/>
</dbReference>
<evidence type="ECO:0000256" key="3">
    <source>
        <dbReference type="ARBA" id="ARBA00022723"/>
    </source>
</evidence>
<dbReference type="GO" id="GO:0000146">
    <property type="term" value="F:microfilament motor activity"/>
    <property type="evidence" value="ECO:0007669"/>
    <property type="project" value="InterPro"/>
</dbReference>
<dbReference type="InterPro" id="IPR046987">
    <property type="entry name" value="Myo9"/>
</dbReference>
<dbReference type="SUPFAM" id="SSF48350">
    <property type="entry name" value="GTPase activation domain, GAP"/>
    <property type="match status" value="1"/>
</dbReference>
<feature type="domain" description="Phorbol-ester/DAG-type" evidence="12">
    <location>
        <begin position="1383"/>
        <end position="1438"/>
    </location>
</feature>
<keyword evidence="4 9" id="KW-0547">Nucleotide-binding</keyword>
<dbReference type="PROSITE" id="PS50238">
    <property type="entry name" value="RHOGAP"/>
    <property type="match status" value="1"/>
</dbReference>
<dbReference type="InterPro" id="IPR000048">
    <property type="entry name" value="IQ_motif_EF-hand-BS"/>
</dbReference>
<dbReference type="GO" id="GO:0016459">
    <property type="term" value="C:myosin complex"/>
    <property type="evidence" value="ECO:0007669"/>
    <property type="project" value="UniProtKB-KW"/>
</dbReference>
<dbReference type="InterPro" id="IPR000198">
    <property type="entry name" value="RhoGAP_dom"/>
</dbReference>
<evidence type="ECO:0000259" key="12">
    <source>
        <dbReference type="PROSITE" id="PS50081"/>
    </source>
</evidence>
<dbReference type="EMBL" id="JAKMXF010000255">
    <property type="protein sequence ID" value="KAI6653725.1"/>
    <property type="molecule type" value="Genomic_DNA"/>
</dbReference>
<dbReference type="Proteomes" id="UP001165289">
    <property type="component" value="Unassembled WGS sequence"/>
</dbReference>
<keyword evidence="2" id="KW-0963">Cytoplasm</keyword>
<comment type="caution">
    <text evidence="15">The sequence shown here is derived from an EMBL/GenBank/DDBJ whole genome shotgun (WGS) entry which is preliminary data.</text>
</comment>
<evidence type="ECO:0000256" key="2">
    <source>
        <dbReference type="ARBA" id="ARBA00022490"/>
    </source>
</evidence>
<evidence type="ECO:0000256" key="9">
    <source>
        <dbReference type="PROSITE-ProRule" id="PRU00782"/>
    </source>
</evidence>
<keyword evidence="7 9" id="KW-0518">Myosin</keyword>
<dbReference type="SMART" id="SM00015">
    <property type="entry name" value="IQ"/>
    <property type="match status" value="3"/>
</dbReference>
<comment type="subcellular location">
    <subcellularLocation>
        <location evidence="1">Cytoplasm</location>
    </subcellularLocation>
</comment>
<evidence type="ECO:0000256" key="6">
    <source>
        <dbReference type="ARBA" id="ARBA00022840"/>
    </source>
</evidence>
<dbReference type="GO" id="GO:0051015">
    <property type="term" value="F:actin filament binding"/>
    <property type="evidence" value="ECO:0007669"/>
    <property type="project" value="TreeGrafter"/>
</dbReference>
<feature type="region of interest" description="Disordered" evidence="11">
    <location>
        <begin position="600"/>
        <end position="620"/>
    </location>
</feature>
<keyword evidence="9" id="KW-0009">Actin-binding</keyword>
<proteinExistence type="inferred from homology"/>
<keyword evidence="8 9" id="KW-0505">Motor protein</keyword>
<dbReference type="Gene3D" id="1.20.120.720">
    <property type="entry name" value="Myosin VI head, motor domain, U50 subdomain"/>
    <property type="match status" value="1"/>
</dbReference>
<dbReference type="Gene3D" id="1.20.5.190">
    <property type="match status" value="1"/>
</dbReference>
<comment type="similarity">
    <text evidence="9">Belongs to the TRAFAC class myosin-kinesin ATPase superfamily. Myosin family.</text>
</comment>
<dbReference type="PROSITE" id="PS00479">
    <property type="entry name" value="ZF_DAG_PE_1"/>
    <property type="match status" value="1"/>
</dbReference>
<evidence type="ECO:0000313" key="16">
    <source>
        <dbReference type="Proteomes" id="UP001165289"/>
    </source>
</evidence>
<dbReference type="PROSITE" id="PS51456">
    <property type="entry name" value="MYOSIN_MOTOR"/>
    <property type="match status" value="1"/>
</dbReference>
<feature type="domain" description="Phorbol-ester/DAG-type" evidence="12">
    <location>
        <begin position="1590"/>
        <end position="1639"/>
    </location>
</feature>
<dbReference type="SMART" id="SM00324">
    <property type="entry name" value="RhoGAP"/>
    <property type="match status" value="1"/>
</dbReference>
<dbReference type="GO" id="GO:0005884">
    <property type="term" value="C:actin filament"/>
    <property type="evidence" value="ECO:0007669"/>
    <property type="project" value="TreeGrafter"/>
</dbReference>
<feature type="coiled-coil region" evidence="10">
    <location>
        <begin position="1839"/>
        <end position="1876"/>
    </location>
</feature>
<dbReference type="SUPFAM" id="SSF52540">
    <property type="entry name" value="P-loop containing nucleoside triphosphate hydrolases"/>
    <property type="match status" value="1"/>
</dbReference>
<dbReference type="GO" id="GO:0035556">
    <property type="term" value="P:intracellular signal transduction"/>
    <property type="evidence" value="ECO:0007669"/>
    <property type="project" value="InterPro"/>
</dbReference>
<dbReference type="InterPro" id="IPR036961">
    <property type="entry name" value="Kinesin_motor_dom_sf"/>
</dbReference>
<dbReference type="InterPro" id="IPR002219">
    <property type="entry name" value="PKC_DAG/PE"/>
</dbReference>
<protein>
    <submittedName>
        <fullName evidence="15">Unconventional myosin-IXa</fullName>
    </submittedName>
</protein>
<evidence type="ECO:0000256" key="10">
    <source>
        <dbReference type="SAM" id="Coils"/>
    </source>
</evidence>
<keyword evidence="5" id="KW-0862">Zinc</keyword>
<dbReference type="Gene3D" id="1.10.555.10">
    <property type="entry name" value="Rho GTPase activation protein"/>
    <property type="match status" value="1"/>
</dbReference>
<dbReference type="InterPro" id="IPR046349">
    <property type="entry name" value="C1-like_sf"/>
</dbReference>
<gene>
    <name evidence="15" type="ORF">LOD99_3229</name>
</gene>
<evidence type="ECO:0000256" key="8">
    <source>
        <dbReference type="ARBA" id="ARBA00023175"/>
    </source>
</evidence>
<keyword evidence="16" id="KW-1185">Reference proteome</keyword>
<dbReference type="Pfam" id="PF00612">
    <property type="entry name" value="IQ"/>
    <property type="match status" value="1"/>
</dbReference>
<evidence type="ECO:0000259" key="14">
    <source>
        <dbReference type="PROSITE" id="PS51456"/>
    </source>
</evidence>
<evidence type="ECO:0000256" key="4">
    <source>
        <dbReference type="ARBA" id="ARBA00022741"/>
    </source>
</evidence>
<evidence type="ECO:0000256" key="11">
    <source>
        <dbReference type="SAM" id="MobiDB-lite"/>
    </source>
</evidence>
<feature type="region of interest" description="Actin-binding" evidence="9">
    <location>
        <begin position="726"/>
        <end position="748"/>
    </location>
</feature>
<feature type="domain" description="Myosin motor" evidence="14">
    <location>
        <begin position="45"/>
        <end position="847"/>
    </location>
</feature>
<dbReference type="PRINTS" id="PR00193">
    <property type="entry name" value="MYOSINHEAVY"/>
</dbReference>
<dbReference type="Pfam" id="PF00130">
    <property type="entry name" value="C1_1"/>
    <property type="match status" value="1"/>
</dbReference>
<dbReference type="InterPro" id="IPR001609">
    <property type="entry name" value="Myosin_head_motor_dom-like"/>
</dbReference>
<dbReference type="PROSITE" id="PS50081">
    <property type="entry name" value="ZF_DAG_PE_2"/>
    <property type="match status" value="2"/>
</dbReference>
<keyword evidence="3" id="KW-0479">Metal-binding</keyword>
<organism evidence="15 16">
    <name type="scientific">Oopsacas minuta</name>
    <dbReference type="NCBI Taxonomy" id="111878"/>
    <lineage>
        <taxon>Eukaryota</taxon>
        <taxon>Metazoa</taxon>
        <taxon>Porifera</taxon>
        <taxon>Hexactinellida</taxon>
        <taxon>Hexasterophora</taxon>
        <taxon>Lyssacinosida</taxon>
        <taxon>Leucopsacidae</taxon>
        <taxon>Oopsacas</taxon>
    </lineage>
</organism>
<accession>A0AAV7JZE2</accession>
<dbReference type="Gene3D" id="3.30.60.20">
    <property type="match status" value="1"/>
</dbReference>
<dbReference type="Gene3D" id="1.20.58.530">
    <property type="match status" value="1"/>
</dbReference>
<feature type="region of interest" description="Disordered" evidence="11">
    <location>
        <begin position="636"/>
        <end position="706"/>
    </location>
</feature>
<feature type="compositionally biased region" description="Basic residues" evidence="11">
    <location>
        <begin position="681"/>
        <end position="691"/>
    </location>
</feature>
<dbReference type="GO" id="GO:0046872">
    <property type="term" value="F:metal ion binding"/>
    <property type="evidence" value="ECO:0007669"/>
    <property type="project" value="UniProtKB-KW"/>
</dbReference>
<dbReference type="PROSITE" id="PS50096">
    <property type="entry name" value="IQ"/>
    <property type="match status" value="2"/>
</dbReference>
<evidence type="ECO:0000259" key="13">
    <source>
        <dbReference type="PROSITE" id="PS50238"/>
    </source>
</evidence>
<dbReference type="CDD" id="cd23767">
    <property type="entry name" value="IQCD"/>
    <property type="match status" value="1"/>
</dbReference>
<dbReference type="InterPro" id="IPR008936">
    <property type="entry name" value="Rho_GTPase_activation_prot"/>
</dbReference>
<dbReference type="PANTHER" id="PTHR46184:SF5">
    <property type="entry name" value="UNCONVENTIONAL MYOSIN-IXA-LIKE"/>
    <property type="match status" value="1"/>
</dbReference>
<dbReference type="Gene3D" id="1.10.10.820">
    <property type="match status" value="1"/>
</dbReference>
<dbReference type="Gene3D" id="6.20.240.20">
    <property type="match status" value="1"/>
</dbReference>
<dbReference type="GO" id="GO:0005524">
    <property type="term" value="F:ATP binding"/>
    <property type="evidence" value="ECO:0007669"/>
    <property type="project" value="UniProtKB-UniRule"/>
</dbReference>
<evidence type="ECO:0000256" key="7">
    <source>
        <dbReference type="ARBA" id="ARBA00023123"/>
    </source>
</evidence>
<evidence type="ECO:0000256" key="1">
    <source>
        <dbReference type="ARBA" id="ARBA00004496"/>
    </source>
</evidence>
<reference evidence="15 16" key="1">
    <citation type="journal article" date="2023" name="BMC Biol.">
        <title>The compact genome of the sponge Oopsacas minuta (Hexactinellida) is lacking key metazoan core genes.</title>
        <authorList>
            <person name="Santini S."/>
            <person name="Schenkelaars Q."/>
            <person name="Jourda C."/>
            <person name="Duchesne M."/>
            <person name="Belahbib H."/>
            <person name="Rocher C."/>
            <person name="Selva M."/>
            <person name="Riesgo A."/>
            <person name="Vervoort M."/>
            <person name="Leys S.P."/>
            <person name="Kodjabachian L."/>
            <person name="Le Bivic A."/>
            <person name="Borchiellini C."/>
            <person name="Claverie J.M."/>
            <person name="Renard E."/>
        </authorList>
    </citation>
    <scope>NUCLEOTIDE SEQUENCE [LARGE SCALE GENOMIC DNA]</scope>
    <source>
        <strain evidence="15">SPO-2</strain>
    </source>
</reference>
<feature type="domain" description="Rho-GAP" evidence="13">
    <location>
        <begin position="1661"/>
        <end position="1849"/>
    </location>
</feature>
<name>A0AAV7JZE2_9METZ</name>
<dbReference type="InterPro" id="IPR027417">
    <property type="entry name" value="P-loop_NTPase"/>
</dbReference>
<feature type="binding site" evidence="9">
    <location>
        <begin position="138"/>
        <end position="145"/>
    </location>
    <ligand>
        <name>ATP</name>
        <dbReference type="ChEBI" id="CHEBI:30616"/>
    </ligand>
</feature>
<dbReference type="Gene3D" id="3.40.850.10">
    <property type="entry name" value="Kinesin motor domain"/>
    <property type="match status" value="2"/>
</dbReference>
<keyword evidence="10" id="KW-0175">Coiled coil</keyword>
<sequence length="1944" mass="222748">MSLAFSYKRMSRRESKLFEQSKRMSGYKLKRTNTLSVSLEDSIFATDNDVTQLKDLTEKSLLTTIKNRFAKDNIYTFAGPILISVNPYYFMPIHNPKYVKFYQGVRLHDLPPHVFAIADAAYQDMLKEDRNQSIIIGGESGSGKTETTKFLLKHLTSLSGMLLPQDILDYIIYAGPVLEAFGNATTLHNHNSSRFGKYVTLCFNETGTCRGAFIEKYLLEQCRLVSQEDGERNFHVFYYLLSGATDQLKQDLYLNNSTQYSYLSRSNITPTKSDIDGFTRLCNLLTSLRIDGRLQFNIFSILSAILHLGNLKFKYSDITAVIDSSTKRELNLVSELLKVSQTLLTQTLKNRLKTVGSEKILIPCTYDQMIQTRDSLAKALYSSLFDWILFRINDILKGKIAMSEVRIRTIGILDIFGFENVCNNSFEQFCINYANEQLHHYFMDFVLKAEQDEYMNDKIEWKHIAYKDNTGCINLFSKRPKGLFVLINDESTMPGGNDLSLYDKFISCHKNSSYFKTPQLKHQSPNFTVSHFAGSVTYHIKQFTEKNTDLMSHSIIELLRTSEDYLVRELIGAEPIGRLKWRKLGIVFRAVQNFKSTLTTRLNSSSPESNPPAAGPKHTTLVIPSLNSNFKTHEAFHEEHSVSKNSEPTTKLSYNKKEGQAGNSIRFMNSYTPIGSPLRLPSRRRNKKKSYNSKSKPPPDKPRFNSFDVQEMRGAPTVVSQYQTSLQNLLVQLSSANPFFIKCIRSNASQQPKYFNDEVVKYQLNYSGLFEAIQVRQAGYSIRMTFQSFLFKYQPLIRQQPNDVRPSHVIINDFLKQQYLPPNSFQVGKTKVFIRGDEGLCLDEQLNSIILRRIVFLQKSVRIWLAKRRNTRFRQSIITAQAYSRGYLLRLLIQKQLNAIISIQSAWRGYATRRFVKKLKTERADLRNIRRTSNKCRQYIINDNLGYAPLCFPPRQDKLRKRKSMFEGLESSYPKSDINPKTSATITMSNPDSNNFRKSYLQAVHSTQYKIYESRDNDSNKYDLSKVKRKYEDNVLSPRHMKARSSSVEIDKVRPGSVNEMIQGLELDKHPMNLPNRTSQTLSRYSFLESSDHNIINPAVQKYAVSYSKSYDFNSTSFTPNPPPRTPPKDIFTKLIKSHCNYLNNMPLERETIFKQNSSLHLSNNSRFNAEMFQEKLTSPLPTNYNHIKVKRSRAKPVVRREAIRVVSPSIERPYFLPCSPLASANNFFPKVVQDDNTDGHNLSSCVMSSGRVPKRNRNVELIKVKSLADISPFELIFEGKVEREGSPFKSSLSLTQSVDSKREFSEFRPRAITVSTLNPGSKGLTRSLHLGSNKSIDSPLHPTTTVQSRLYSFASSPFKRDRPRKDKRLKGKVKTGLLQSYAHGHEPKQYNGASFQKVPCNKCMRLLHPPFLKGKVFRCALCNQIFHENCMPFANTCPSSSGDVVIARNLSDMGRLISFLLDKKDALSERPRQKDTMDDFYILTLERMHANMLASTSLKAQMLSQEAMLSKTQTITIRNMLHDFSLLLTPIVSDTKSQLMLRNVFMNLLEDYLIERSREDSDPNSTVPTQAIKVLQRRKEIQKPKLILGHTFLEKHFNVLTVCEFCDEPMSLVESGQYCQACDYVCHKSCLSHVKSPCVTCCETLDENDTKTEKLSHFGRSLNSLSKSHTELPPIFELCLKSIESTGLMSEGIYRKCSAKSKVTRFIAAIDEDLENVDWESYDVHAMCSGVKTFLNELPDPLLTFDLYDRCIIAAKISERTEKVRAIQAILQLLPPMNYKCLERLVFHMAQICKLEEHNKMCPHSLAIIFAPVLLRSPDDMPLIELAKVMPLQTVFLQIIIEEHLKKLRETMDDLEQLDRARRNTIRKIKQITQDDNKSDSGIFDQALQEDPVSTLRWKQLNTQLADIETQQFSLTIELARLDLGDSSAEDSSSHDSMEAMID</sequence>
<dbReference type="CDD" id="cd00029">
    <property type="entry name" value="C1"/>
    <property type="match status" value="1"/>
</dbReference>
<keyword evidence="6 9" id="KW-0067">ATP-binding</keyword>
<evidence type="ECO:0000313" key="15">
    <source>
        <dbReference type="EMBL" id="KAI6653725.1"/>
    </source>
</evidence>
<dbReference type="SUPFAM" id="SSF57889">
    <property type="entry name" value="Cysteine-rich domain"/>
    <property type="match status" value="1"/>
</dbReference>
<dbReference type="Pfam" id="PF00620">
    <property type="entry name" value="RhoGAP"/>
    <property type="match status" value="1"/>
</dbReference>
<dbReference type="SMART" id="SM00109">
    <property type="entry name" value="C1"/>
    <property type="match status" value="2"/>
</dbReference>
<evidence type="ECO:0000256" key="5">
    <source>
        <dbReference type="ARBA" id="ARBA00022833"/>
    </source>
</evidence>
<dbReference type="GO" id="GO:0005096">
    <property type="term" value="F:GTPase activator activity"/>
    <property type="evidence" value="ECO:0007669"/>
    <property type="project" value="InterPro"/>
</dbReference>